<gene>
    <name evidence="1" type="ORF">METZ01_LOCUS484598</name>
</gene>
<evidence type="ECO:0000313" key="1">
    <source>
        <dbReference type="EMBL" id="SVE31744.1"/>
    </source>
</evidence>
<dbReference type="AlphaFoldDB" id="A0A383CHY6"/>
<organism evidence="1">
    <name type="scientific">marine metagenome</name>
    <dbReference type="NCBI Taxonomy" id="408172"/>
    <lineage>
        <taxon>unclassified sequences</taxon>
        <taxon>metagenomes</taxon>
        <taxon>ecological metagenomes</taxon>
    </lineage>
</organism>
<accession>A0A383CHY6</accession>
<reference evidence="1" key="1">
    <citation type="submission" date="2018-05" db="EMBL/GenBank/DDBJ databases">
        <authorList>
            <person name="Lanie J.A."/>
            <person name="Ng W.-L."/>
            <person name="Kazmierczak K.M."/>
            <person name="Andrzejewski T.M."/>
            <person name="Davidsen T.M."/>
            <person name="Wayne K.J."/>
            <person name="Tettelin H."/>
            <person name="Glass J.I."/>
            <person name="Rusch D."/>
            <person name="Podicherti R."/>
            <person name="Tsui H.-C.T."/>
            <person name="Winkler M.E."/>
        </authorList>
    </citation>
    <scope>NUCLEOTIDE SEQUENCE</scope>
</reference>
<protein>
    <submittedName>
        <fullName evidence="1">Uncharacterized protein</fullName>
    </submittedName>
</protein>
<dbReference type="EMBL" id="UINC01208949">
    <property type="protein sequence ID" value="SVE31744.1"/>
    <property type="molecule type" value="Genomic_DNA"/>
</dbReference>
<sequence length="72" mass="8097">MANLVNEQELFFKAFEPKMANRFILYADGLPAYVVKGVGRPSLTQDAKVLNHINVQRYVKGRSVWGAIAMTL</sequence>
<feature type="non-terminal residue" evidence="1">
    <location>
        <position position="72"/>
    </location>
</feature>
<proteinExistence type="predicted"/>
<name>A0A383CHY6_9ZZZZ</name>